<organism evidence="3">
    <name type="scientific">Fervidobacterium pennivorans</name>
    <dbReference type="NCBI Taxonomy" id="93466"/>
    <lineage>
        <taxon>Bacteria</taxon>
        <taxon>Thermotogati</taxon>
        <taxon>Thermotogota</taxon>
        <taxon>Thermotogae</taxon>
        <taxon>Thermotogales</taxon>
        <taxon>Fervidobacteriaceae</taxon>
        <taxon>Fervidobacterium</taxon>
    </lineage>
</organism>
<dbReference type="Pfam" id="PF01464">
    <property type="entry name" value="SLT"/>
    <property type="match status" value="1"/>
</dbReference>
<protein>
    <submittedName>
        <fullName evidence="3">Lytic transglycosylase</fullName>
    </submittedName>
</protein>
<proteinExistence type="predicted"/>
<evidence type="ECO:0000256" key="1">
    <source>
        <dbReference type="SAM" id="MobiDB-lite"/>
    </source>
</evidence>
<evidence type="ECO:0000259" key="2">
    <source>
        <dbReference type="Pfam" id="PF01464"/>
    </source>
</evidence>
<dbReference type="Gene3D" id="1.10.530.10">
    <property type="match status" value="1"/>
</dbReference>
<dbReference type="SUPFAM" id="SSF53955">
    <property type="entry name" value="Lysozyme-like"/>
    <property type="match status" value="1"/>
</dbReference>
<dbReference type="InterPro" id="IPR023346">
    <property type="entry name" value="Lysozyme-like_dom_sf"/>
</dbReference>
<feature type="region of interest" description="Disordered" evidence="1">
    <location>
        <begin position="194"/>
        <end position="231"/>
    </location>
</feature>
<evidence type="ECO:0000313" key="3">
    <source>
        <dbReference type="EMBL" id="HGU42240.1"/>
    </source>
</evidence>
<dbReference type="EMBL" id="DSZT01000157">
    <property type="protein sequence ID" value="HGU42240.1"/>
    <property type="molecule type" value="Genomic_DNA"/>
</dbReference>
<dbReference type="InterPro" id="IPR008258">
    <property type="entry name" value="Transglycosylase_SLT_dom_1"/>
</dbReference>
<feature type="compositionally biased region" description="Polar residues" evidence="1">
    <location>
        <begin position="197"/>
        <end position="231"/>
    </location>
</feature>
<gene>
    <name evidence="3" type="ORF">ENT72_04905</name>
</gene>
<dbReference type="AlphaFoldDB" id="A0A7C4RYB8"/>
<name>A0A7C4RYB8_FERPE</name>
<feature type="domain" description="Transglycosylase SLT" evidence="2">
    <location>
        <begin position="70"/>
        <end position="171"/>
    </location>
</feature>
<accession>A0A7C4RYB8</accession>
<comment type="caution">
    <text evidence="3">The sequence shown here is derived from an EMBL/GenBank/DDBJ whole genome shotgun (WGS) entry which is preliminary data.</text>
</comment>
<reference evidence="3" key="1">
    <citation type="journal article" date="2020" name="mSystems">
        <title>Genome- and Community-Level Interaction Insights into Carbon Utilization and Element Cycling Functions of Hydrothermarchaeota in Hydrothermal Sediment.</title>
        <authorList>
            <person name="Zhou Z."/>
            <person name="Liu Y."/>
            <person name="Xu W."/>
            <person name="Pan J."/>
            <person name="Luo Z.H."/>
            <person name="Li M."/>
        </authorList>
    </citation>
    <scope>NUCLEOTIDE SEQUENCE [LARGE SCALE GENOMIC DNA]</scope>
    <source>
        <strain evidence="3">SpSt-604</strain>
    </source>
</reference>
<sequence>MFFRLPFKIFVFAVLLLAISLTSVVSFGQDGEQIKTPNWFRGAVIKKRAGMNLKTAPEFVADLWNAIYTIGTKYNVPPTLIAAVISVESTFANVKGAGDVVGMMQISISTAKNISKLLGLEQPKNGWDELLTNYWLNITYGTAYIAYLYKKHGTFQKALEEYNNGKNKTKYAQLILQQYNLYESLHSAEIRNKQQLDTDNSATSSEATDTLNTTSATNSQPTSDASNTSVNTSEIKVPPLFGVAGY</sequence>